<comment type="caution">
    <text evidence="2">The sequence shown here is derived from an EMBL/GenBank/DDBJ whole genome shotgun (WGS) entry which is preliminary data.</text>
</comment>
<protein>
    <submittedName>
        <fullName evidence="2">Uncharacterized protein</fullName>
    </submittedName>
</protein>
<evidence type="ECO:0000256" key="1">
    <source>
        <dbReference type="SAM" id="MobiDB-lite"/>
    </source>
</evidence>
<evidence type="ECO:0000313" key="2">
    <source>
        <dbReference type="EMBL" id="TKA81569.1"/>
    </source>
</evidence>
<reference evidence="2 3" key="1">
    <citation type="submission" date="2017-03" db="EMBL/GenBank/DDBJ databases">
        <title>Genomes of endolithic fungi from Antarctica.</title>
        <authorList>
            <person name="Coleine C."/>
            <person name="Masonjones S."/>
            <person name="Stajich J.E."/>
        </authorList>
    </citation>
    <scope>NUCLEOTIDE SEQUENCE [LARGE SCALE GENOMIC DNA]</scope>
    <source>
        <strain evidence="2 3">CCFEE 5184</strain>
    </source>
</reference>
<dbReference type="EMBL" id="NAJQ01000049">
    <property type="protein sequence ID" value="TKA81569.1"/>
    <property type="molecule type" value="Genomic_DNA"/>
</dbReference>
<feature type="compositionally biased region" description="Acidic residues" evidence="1">
    <location>
        <begin position="15"/>
        <end position="31"/>
    </location>
</feature>
<gene>
    <name evidence="2" type="ORF">B0A55_03004</name>
</gene>
<proteinExistence type="predicted"/>
<organism evidence="2 3">
    <name type="scientific">Friedmanniomyces simplex</name>
    <dbReference type="NCBI Taxonomy" id="329884"/>
    <lineage>
        <taxon>Eukaryota</taxon>
        <taxon>Fungi</taxon>
        <taxon>Dikarya</taxon>
        <taxon>Ascomycota</taxon>
        <taxon>Pezizomycotina</taxon>
        <taxon>Dothideomycetes</taxon>
        <taxon>Dothideomycetidae</taxon>
        <taxon>Mycosphaerellales</taxon>
        <taxon>Teratosphaeriaceae</taxon>
        <taxon>Friedmanniomyces</taxon>
    </lineage>
</organism>
<feature type="region of interest" description="Disordered" evidence="1">
    <location>
        <begin position="1"/>
        <end position="45"/>
    </location>
</feature>
<accession>A0A4V6WLB5</accession>
<keyword evidence="3" id="KW-1185">Reference proteome</keyword>
<name>A0A4V6WLB5_9PEZI</name>
<feature type="compositionally biased region" description="Polar residues" evidence="1">
    <location>
        <begin position="1"/>
        <end position="11"/>
    </location>
</feature>
<dbReference type="Proteomes" id="UP000309340">
    <property type="component" value="Unassembled WGS sequence"/>
</dbReference>
<dbReference type="AlphaFoldDB" id="A0A4V6WLB5"/>
<sequence length="130" mass="15059">MAQSLGHQSQRGSDSEWESEMGSDDDEDEEFERAQEGGSKRWRRRPRRPWLLVGHQTSSDPPSYGQGYLAGTWAKWDEDVEDLQNALELSMQDHGQDAEDRYEGGFRAVIEFVFRWTENSSNPGNNDRQY</sequence>
<evidence type="ECO:0000313" key="3">
    <source>
        <dbReference type="Proteomes" id="UP000309340"/>
    </source>
</evidence>